<name>W4IV04_PLAFP</name>
<sequence length="87" mass="10567">MQKEWDAIIFLRIFKKYIKKYSFFKDIIRVMIFLINAYKMLLFYWATPGIEPGTSPTLRENHTTRLSSLNLLYINFIILIYSLNLYF</sequence>
<feature type="transmembrane region" description="Helical" evidence="1">
    <location>
        <begin position="66"/>
        <end position="86"/>
    </location>
</feature>
<protein>
    <submittedName>
        <fullName evidence="2">Uncharacterized protein</fullName>
    </submittedName>
</protein>
<feature type="transmembrane region" description="Helical" evidence="1">
    <location>
        <begin position="27"/>
        <end position="46"/>
    </location>
</feature>
<keyword evidence="1" id="KW-0472">Membrane</keyword>
<dbReference type="AlphaFoldDB" id="W4IV04"/>
<proteinExistence type="predicted"/>
<reference evidence="2 3" key="2">
    <citation type="submission" date="2013-02" db="EMBL/GenBank/DDBJ databases">
        <title>The Genome Sequence of Plasmodium falciparum Palo Alto/Uganda.</title>
        <authorList>
            <consortium name="The Broad Institute Genome Sequencing Platform"/>
            <consortium name="The Broad Institute Genome Sequencing Center for Infectious Disease"/>
            <person name="Neafsey D."/>
            <person name="Cheeseman I."/>
            <person name="Volkman S."/>
            <person name="Adams J."/>
            <person name="Walker B."/>
            <person name="Young S.K."/>
            <person name="Zeng Q."/>
            <person name="Gargeya S."/>
            <person name="Fitzgerald M."/>
            <person name="Haas B."/>
            <person name="Abouelleil A."/>
            <person name="Alvarado L."/>
            <person name="Arachchi H.M."/>
            <person name="Berlin A.M."/>
            <person name="Chapman S.B."/>
            <person name="Dewar J."/>
            <person name="Goldberg J."/>
            <person name="Griggs A."/>
            <person name="Gujja S."/>
            <person name="Hansen M."/>
            <person name="Howarth C."/>
            <person name="Imamovic A."/>
            <person name="Larimer J."/>
            <person name="McCowan C."/>
            <person name="Murphy C."/>
            <person name="Neiman D."/>
            <person name="Pearson M."/>
            <person name="Priest M."/>
            <person name="Roberts A."/>
            <person name="Saif S."/>
            <person name="Shea T."/>
            <person name="Sisk P."/>
            <person name="Sykes S."/>
            <person name="Wortman J."/>
            <person name="Nusbaum C."/>
            <person name="Birren B."/>
        </authorList>
    </citation>
    <scope>NUCLEOTIDE SEQUENCE [LARGE SCALE GENOMIC DNA]</scope>
    <source>
        <strain evidence="2 3">Palo Alto/Uganda</strain>
    </source>
</reference>
<keyword evidence="1" id="KW-0812">Transmembrane</keyword>
<accession>W4IV04</accession>
<keyword evidence="1" id="KW-1133">Transmembrane helix</keyword>
<evidence type="ECO:0000313" key="2">
    <source>
        <dbReference type="EMBL" id="ETW53828.1"/>
    </source>
</evidence>
<reference evidence="2 3" key="1">
    <citation type="submission" date="2013-02" db="EMBL/GenBank/DDBJ databases">
        <title>The Genome Annotation of Plasmodium falciparum Palo Alto/Uganda.</title>
        <authorList>
            <consortium name="The Broad Institute Genome Sequencing Platform"/>
            <consortium name="The Broad Institute Genome Sequencing Center for Infectious Disease"/>
            <person name="Neafsey D."/>
            <person name="Hoffman S."/>
            <person name="Volkman S."/>
            <person name="Rosenthal P."/>
            <person name="Walker B."/>
            <person name="Young S.K."/>
            <person name="Zeng Q."/>
            <person name="Gargeya S."/>
            <person name="Fitzgerald M."/>
            <person name="Haas B."/>
            <person name="Abouelleil A."/>
            <person name="Allen A.W."/>
            <person name="Alvarado L."/>
            <person name="Arachchi H.M."/>
            <person name="Berlin A.M."/>
            <person name="Chapman S.B."/>
            <person name="Gainer-Dewar J."/>
            <person name="Goldberg J."/>
            <person name="Griggs A."/>
            <person name="Gujja S."/>
            <person name="Hansen M."/>
            <person name="Howarth C."/>
            <person name="Imamovic A."/>
            <person name="Ireland A."/>
            <person name="Larimer J."/>
            <person name="McCowan C."/>
            <person name="Murphy C."/>
            <person name="Pearson M."/>
            <person name="Poon T.W."/>
            <person name="Priest M."/>
            <person name="Roberts A."/>
            <person name="Saif S."/>
            <person name="Shea T."/>
            <person name="Sisk P."/>
            <person name="Sykes S."/>
            <person name="Wortman J."/>
            <person name="Nusbaum C."/>
            <person name="Birren B."/>
        </authorList>
    </citation>
    <scope>NUCLEOTIDE SEQUENCE [LARGE SCALE GENOMIC DNA]</scope>
    <source>
        <strain evidence="2 3">Palo Alto/Uganda</strain>
    </source>
</reference>
<dbReference type="EMBL" id="KI927384">
    <property type="protein sequence ID" value="ETW53828.1"/>
    <property type="molecule type" value="Genomic_DNA"/>
</dbReference>
<evidence type="ECO:0000256" key="1">
    <source>
        <dbReference type="SAM" id="Phobius"/>
    </source>
</evidence>
<organism evidence="2 3">
    <name type="scientific">Plasmodium falciparum (isolate Palo Alto / Uganda)</name>
    <dbReference type="NCBI Taxonomy" id="57270"/>
    <lineage>
        <taxon>Eukaryota</taxon>
        <taxon>Sar</taxon>
        <taxon>Alveolata</taxon>
        <taxon>Apicomplexa</taxon>
        <taxon>Aconoidasida</taxon>
        <taxon>Haemosporida</taxon>
        <taxon>Plasmodiidae</taxon>
        <taxon>Plasmodium</taxon>
        <taxon>Plasmodium (Laverania)</taxon>
    </lineage>
</organism>
<evidence type="ECO:0000313" key="3">
    <source>
        <dbReference type="Proteomes" id="UP000019103"/>
    </source>
</evidence>
<gene>
    <name evidence="2" type="ORF">PFUGPA_03699</name>
</gene>
<dbReference type="Proteomes" id="UP000019103">
    <property type="component" value="Unassembled WGS sequence"/>
</dbReference>